<sequence>MPYGVVRIYWETTTLDQVVRSAVRRRVVAFPAVRFARGDGAVNKAHNKSRVEARRDRRLDCRFIDCAASVFYACDLHTTDEITSAPSRIHSEMRYAHGSFNNQFEENKYAFDLRCACAAV</sequence>
<evidence type="ECO:0000313" key="2">
    <source>
        <dbReference type="Proteomes" id="UP000837857"/>
    </source>
</evidence>
<name>A0ABN8HR11_9NEOP</name>
<keyword evidence="2" id="KW-1185">Reference proteome</keyword>
<accession>A0ABN8HR11</accession>
<gene>
    <name evidence="1" type="ORF">IPOD504_LOCUS934</name>
</gene>
<feature type="non-terminal residue" evidence="1">
    <location>
        <position position="1"/>
    </location>
</feature>
<dbReference type="Proteomes" id="UP000837857">
    <property type="component" value="Chromosome 10"/>
</dbReference>
<proteinExistence type="predicted"/>
<dbReference type="EMBL" id="OW152822">
    <property type="protein sequence ID" value="CAH2036918.1"/>
    <property type="molecule type" value="Genomic_DNA"/>
</dbReference>
<reference evidence="1" key="1">
    <citation type="submission" date="2022-03" db="EMBL/GenBank/DDBJ databases">
        <authorList>
            <person name="Martin H S."/>
        </authorList>
    </citation>
    <scope>NUCLEOTIDE SEQUENCE</scope>
</reference>
<protein>
    <submittedName>
        <fullName evidence="1">Uncharacterized protein</fullName>
    </submittedName>
</protein>
<organism evidence="1 2">
    <name type="scientific">Iphiclides podalirius</name>
    <name type="common">scarce swallowtail</name>
    <dbReference type="NCBI Taxonomy" id="110791"/>
    <lineage>
        <taxon>Eukaryota</taxon>
        <taxon>Metazoa</taxon>
        <taxon>Ecdysozoa</taxon>
        <taxon>Arthropoda</taxon>
        <taxon>Hexapoda</taxon>
        <taxon>Insecta</taxon>
        <taxon>Pterygota</taxon>
        <taxon>Neoptera</taxon>
        <taxon>Endopterygota</taxon>
        <taxon>Lepidoptera</taxon>
        <taxon>Glossata</taxon>
        <taxon>Ditrysia</taxon>
        <taxon>Papilionoidea</taxon>
        <taxon>Papilionidae</taxon>
        <taxon>Papilioninae</taxon>
        <taxon>Iphiclides</taxon>
    </lineage>
</organism>
<evidence type="ECO:0000313" key="1">
    <source>
        <dbReference type="EMBL" id="CAH2036918.1"/>
    </source>
</evidence>